<dbReference type="GO" id="GO:0043137">
    <property type="term" value="P:DNA replication, removal of RNA primer"/>
    <property type="evidence" value="ECO:0007669"/>
    <property type="project" value="TreeGrafter"/>
</dbReference>
<dbReference type="Gene3D" id="3.30.420.10">
    <property type="entry name" value="Ribonuclease H-like superfamily/Ribonuclease H"/>
    <property type="match status" value="1"/>
</dbReference>
<proteinExistence type="inferred from homology"/>
<evidence type="ECO:0000256" key="5">
    <source>
        <dbReference type="ARBA" id="ARBA00022723"/>
    </source>
</evidence>
<gene>
    <name evidence="9" type="primary">Rnaseh1</name>
    <name evidence="9" type="ORF">GTO96_0015448</name>
</gene>
<evidence type="ECO:0000259" key="8">
    <source>
        <dbReference type="PROSITE" id="PS50879"/>
    </source>
</evidence>
<evidence type="ECO:0000256" key="3">
    <source>
        <dbReference type="ARBA" id="ARBA00012180"/>
    </source>
</evidence>
<evidence type="ECO:0000256" key="2">
    <source>
        <dbReference type="ARBA" id="ARBA00005300"/>
    </source>
</evidence>
<keyword evidence="5" id="KW-0479">Metal-binding</keyword>
<keyword evidence="4" id="KW-0540">Nuclease</keyword>
<dbReference type="InterPro" id="IPR012337">
    <property type="entry name" value="RNaseH-like_sf"/>
</dbReference>
<dbReference type="GO" id="GO:0003676">
    <property type="term" value="F:nucleic acid binding"/>
    <property type="evidence" value="ECO:0007669"/>
    <property type="project" value="InterPro"/>
</dbReference>
<dbReference type="EMBL" id="JAATIS010000485">
    <property type="protein sequence ID" value="KAG2468634.1"/>
    <property type="molecule type" value="Genomic_DNA"/>
</dbReference>
<evidence type="ECO:0000256" key="4">
    <source>
        <dbReference type="ARBA" id="ARBA00022722"/>
    </source>
</evidence>
<name>A0A8X7XJ97_POLSE</name>
<feature type="non-terminal residue" evidence="9">
    <location>
        <position position="1"/>
    </location>
</feature>
<protein>
    <recommendedName>
        <fullName evidence="3">ribonuclease H</fullName>
        <ecNumber evidence="3">3.1.26.4</ecNumber>
    </recommendedName>
</protein>
<feature type="domain" description="RNase H type-1" evidence="8">
    <location>
        <begin position="1"/>
        <end position="84"/>
    </location>
</feature>
<evidence type="ECO:0000313" key="9">
    <source>
        <dbReference type="EMBL" id="KAG2468634.1"/>
    </source>
</evidence>
<dbReference type="PROSITE" id="PS50879">
    <property type="entry name" value="RNASE_H_1"/>
    <property type="match status" value="1"/>
</dbReference>
<keyword evidence="10" id="KW-1185">Reference proteome</keyword>
<dbReference type="GO" id="GO:0046872">
    <property type="term" value="F:metal ion binding"/>
    <property type="evidence" value="ECO:0007669"/>
    <property type="project" value="UniProtKB-KW"/>
</dbReference>
<comment type="caution">
    <text evidence="9">The sequence shown here is derived from an EMBL/GenBank/DDBJ whole genome shotgun (WGS) entry which is preliminary data.</text>
</comment>
<keyword evidence="6" id="KW-0255">Endonuclease</keyword>
<sequence>MDITKIVLYTDSMFTINGITKWIKKWKTNGWKLNSGGSVTNKDDFQKLDKATEGMQITWGQWQEKGTGLIGSPQMSKDGGEDMIWIKRVDCTCLRISPLAEKMSVFGEGTEAQK</sequence>
<dbReference type="InterPro" id="IPR050092">
    <property type="entry name" value="RNase_H"/>
</dbReference>
<organism evidence="9 10">
    <name type="scientific">Polypterus senegalus</name>
    <name type="common">Senegal bichir</name>
    <dbReference type="NCBI Taxonomy" id="55291"/>
    <lineage>
        <taxon>Eukaryota</taxon>
        <taxon>Metazoa</taxon>
        <taxon>Chordata</taxon>
        <taxon>Craniata</taxon>
        <taxon>Vertebrata</taxon>
        <taxon>Euteleostomi</taxon>
        <taxon>Actinopterygii</taxon>
        <taxon>Polypteriformes</taxon>
        <taxon>Polypteridae</taxon>
        <taxon>Polypterus</taxon>
    </lineage>
</organism>
<comment type="similarity">
    <text evidence="2">Belongs to the RNase H family.</text>
</comment>
<accession>A0A8X7XJ97</accession>
<comment type="catalytic activity">
    <reaction evidence="1">
        <text>Endonucleolytic cleavage to 5'-phosphomonoester.</text>
        <dbReference type="EC" id="3.1.26.4"/>
    </reaction>
</comment>
<keyword evidence="7" id="KW-0378">Hydrolase</keyword>
<evidence type="ECO:0000313" key="10">
    <source>
        <dbReference type="Proteomes" id="UP000886611"/>
    </source>
</evidence>
<dbReference type="Proteomes" id="UP000886611">
    <property type="component" value="Unassembled WGS sequence"/>
</dbReference>
<reference evidence="9 10" key="1">
    <citation type="journal article" date="2021" name="Cell">
        <title>Tracing the genetic footprints of vertebrate landing in non-teleost ray-finned fishes.</title>
        <authorList>
            <person name="Bi X."/>
            <person name="Wang K."/>
            <person name="Yang L."/>
            <person name="Pan H."/>
            <person name="Jiang H."/>
            <person name="Wei Q."/>
            <person name="Fang M."/>
            <person name="Yu H."/>
            <person name="Zhu C."/>
            <person name="Cai Y."/>
            <person name="He Y."/>
            <person name="Gan X."/>
            <person name="Zeng H."/>
            <person name="Yu D."/>
            <person name="Zhu Y."/>
            <person name="Jiang H."/>
            <person name="Qiu Q."/>
            <person name="Yang H."/>
            <person name="Zhang Y.E."/>
            <person name="Wang W."/>
            <person name="Zhu M."/>
            <person name="He S."/>
            <person name="Zhang G."/>
        </authorList>
    </citation>
    <scope>NUCLEOTIDE SEQUENCE [LARGE SCALE GENOMIC DNA]</scope>
    <source>
        <strain evidence="9">Bchr_013</strain>
    </source>
</reference>
<dbReference type="Pfam" id="PF00075">
    <property type="entry name" value="RNase_H"/>
    <property type="match status" value="1"/>
</dbReference>
<dbReference type="PANTHER" id="PTHR10642">
    <property type="entry name" value="RIBONUCLEASE H1"/>
    <property type="match status" value="1"/>
</dbReference>
<dbReference type="AlphaFoldDB" id="A0A8X7XJ97"/>
<evidence type="ECO:0000256" key="1">
    <source>
        <dbReference type="ARBA" id="ARBA00000077"/>
    </source>
</evidence>
<feature type="non-terminal residue" evidence="9">
    <location>
        <position position="114"/>
    </location>
</feature>
<dbReference type="EC" id="3.1.26.4" evidence="3"/>
<dbReference type="InterPro" id="IPR036397">
    <property type="entry name" value="RNaseH_sf"/>
</dbReference>
<dbReference type="SUPFAM" id="SSF53098">
    <property type="entry name" value="Ribonuclease H-like"/>
    <property type="match status" value="1"/>
</dbReference>
<evidence type="ECO:0000256" key="7">
    <source>
        <dbReference type="ARBA" id="ARBA00022801"/>
    </source>
</evidence>
<dbReference type="InterPro" id="IPR002156">
    <property type="entry name" value="RNaseH_domain"/>
</dbReference>
<dbReference type="PANTHER" id="PTHR10642:SF26">
    <property type="entry name" value="RIBONUCLEASE H1"/>
    <property type="match status" value="1"/>
</dbReference>
<dbReference type="GO" id="GO:0004523">
    <property type="term" value="F:RNA-DNA hybrid ribonuclease activity"/>
    <property type="evidence" value="ECO:0007669"/>
    <property type="project" value="UniProtKB-EC"/>
</dbReference>
<evidence type="ECO:0000256" key="6">
    <source>
        <dbReference type="ARBA" id="ARBA00022759"/>
    </source>
</evidence>